<feature type="coiled-coil region" evidence="1">
    <location>
        <begin position="258"/>
        <end position="285"/>
    </location>
</feature>
<feature type="compositionally biased region" description="Low complexity" evidence="2">
    <location>
        <begin position="1953"/>
        <end position="1966"/>
    </location>
</feature>
<comment type="caution">
    <text evidence="3">The sequence shown here is derived from an EMBL/GenBank/DDBJ whole genome shotgun (WGS) entry which is preliminary data.</text>
</comment>
<organism evidence="3 4">
    <name type="scientific">Coccomyxa subellipsoidea (strain C-169)</name>
    <name type="common">Green microalga</name>
    <dbReference type="NCBI Taxonomy" id="574566"/>
    <lineage>
        <taxon>Eukaryota</taxon>
        <taxon>Viridiplantae</taxon>
        <taxon>Chlorophyta</taxon>
        <taxon>core chlorophytes</taxon>
        <taxon>Trebouxiophyceae</taxon>
        <taxon>Trebouxiophyceae incertae sedis</taxon>
        <taxon>Coccomyxaceae</taxon>
        <taxon>Coccomyxa</taxon>
        <taxon>Coccomyxa subellipsoidea</taxon>
    </lineage>
</organism>
<evidence type="ECO:0000313" key="4">
    <source>
        <dbReference type="Proteomes" id="UP000007264"/>
    </source>
</evidence>
<feature type="coiled-coil region" evidence="1">
    <location>
        <begin position="755"/>
        <end position="824"/>
    </location>
</feature>
<feature type="compositionally biased region" description="Polar residues" evidence="2">
    <location>
        <begin position="223"/>
        <end position="241"/>
    </location>
</feature>
<dbReference type="PANTHER" id="PTHR45615">
    <property type="entry name" value="MYOSIN HEAVY CHAIN, NON-MUSCLE"/>
    <property type="match status" value="1"/>
</dbReference>
<feature type="coiled-coil region" evidence="1">
    <location>
        <begin position="2333"/>
        <end position="2367"/>
    </location>
</feature>
<dbReference type="EMBL" id="AGSI01000014">
    <property type="protein sequence ID" value="EIE20861.1"/>
    <property type="molecule type" value="Genomic_DNA"/>
</dbReference>
<feature type="compositionally biased region" description="Low complexity" evidence="2">
    <location>
        <begin position="1114"/>
        <end position="1123"/>
    </location>
</feature>
<feature type="region of interest" description="Disordered" evidence="2">
    <location>
        <begin position="368"/>
        <end position="396"/>
    </location>
</feature>
<feature type="compositionally biased region" description="Polar residues" evidence="2">
    <location>
        <begin position="454"/>
        <end position="468"/>
    </location>
</feature>
<dbReference type="GeneID" id="17038840"/>
<feature type="region of interest" description="Disordered" evidence="2">
    <location>
        <begin position="935"/>
        <end position="965"/>
    </location>
</feature>
<dbReference type="KEGG" id="csl:COCSUDRAFT_57408"/>
<feature type="compositionally biased region" description="Low complexity" evidence="2">
    <location>
        <begin position="2104"/>
        <end position="2122"/>
    </location>
</feature>
<reference evidence="3 4" key="1">
    <citation type="journal article" date="2012" name="Genome Biol.">
        <title>The genome of the polar eukaryotic microalga coccomyxa subellipsoidea reveals traits of cold adaptation.</title>
        <authorList>
            <person name="Blanc G."/>
            <person name="Agarkova I."/>
            <person name="Grimwood J."/>
            <person name="Kuo A."/>
            <person name="Brueggeman A."/>
            <person name="Dunigan D."/>
            <person name="Gurnon J."/>
            <person name="Ladunga I."/>
            <person name="Lindquist E."/>
            <person name="Lucas S."/>
            <person name="Pangilinan J."/>
            <person name="Proschold T."/>
            <person name="Salamov A."/>
            <person name="Schmutz J."/>
            <person name="Weeks D."/>
            <person name="Yamada T."/>
            <person name="Claverie J.M."/>
            <person name="Grigoriev I."/>
            <person name="Van Etten J."/>
            <person name="Lomsadze A."/>
            <person name="Borodovsky M."/>
        </authorList>
    </citation>
    <scope>NUCLEOTIDE SEQUENCE [LARGE SCALE GENOMIC DNA]</scope>
    <source>
        <strain evidence="3 4">C-169</strain>
    </source>
</reference>
<feature type="region of interest" description="Disordered" evidence="2">
    <location>
        <begin position="2367"/>
        <end position="2420"/>
    </location>
</feature>
<feature type="region of interest" description="Disordered" evidence="2">
    <location>
        <begin position="1913"/>
        <end position="1996"/>
    </location>
</feature>
<feature type="coiled-coil region" evidence="1">
    <location>
        <begin position="1413"/>
        <end position="1496"/>
    </location>
</feature>
<feature type="region of interest" description="Disordered" evidence="2">
    <location>
        <begin position="2097"/>
        <end position="2175"/>
    </location>
</feature>
<feature type="region of interest" description="Disordered" evidence="2">
    <location>
        <begin position="222"/>
        <end position="251"/>
    </location>
</feature>
<feature type="compositionally biased region" description="Acidic residues" evidence="2">
    <location>
        <begin position="2370"/>
        <end position="2380"/>
    </location>
</feature>
<protein>
    <submittedName>
        <fullName evidence="3">Uncharacterized protein</fullName>
    </submittedName>
</protein>
<feature type="compositionally biased region" description="Polar residues" evidence="2">
    <location>
        <begin position="2133"/>
        <end position="2159"/>
    </location>
</feature>
<feature type="region of interest" description="Disordered" evidence="2">
    <location>
        <begin position="1091"/>
        <end position="1123"/>
    </location>
</feature>
<feature type="compositionally biased region" description="Basic and acidic residues" evidence="2">
    <location>
        <begin position="1967"/>
        <end position="1982"/>
    </location>
</feature>
<feature type="coiled-coil region" evidence="1">
    <location>
        <begin position="324"/>
        <end position="351"/>
    </location>
</feature>
<feature type="compositionally biased region" description="Basic and acidic residues" evidence="2">
    <location>
        <begin position="935"/>
        <end position="949"/>
    </location>
</feature>
<feature type="region of interest" description="Disordered" evidence="2">
    <location>
        <begin position="431"/>
        <end position="470"/>
    </location>
</feature>
<feature type="coiled-coil region" evidence="1">
    <location>
        <begin position="1160"/>
        <end position="1194"/>
    </location>
</feature>
<dbReference type="Proteomes" id="UP000007264">
    <property type="component" value="Unassembled WGS sequence"/>
</dbReference>
<feature type="compositionally biased region" description="Low complexity" evidence="2">
    <location>
        <begin position="1913"/>
        <end position="1929"/>
    </location>
</feature>
<feature type="compositionally biased region" description="Polar residues" evidence="2">
    <location>
        <begin position="2382"/>
        <end position="2395"/>
    </location>
</feature>
<name>I0YR42_COCSC</name>
<accession>I0YR42</accession>
<evidence type="ECO:0000313" key="3">
    <source>
        <dbReference type="EMBL" id="EIE20861.1"/>
    </source>
</evidence>
<evidence type="ECO:0000256" key="1">
    <source>
        <dbReference type="SAM" id="Coils"/>
    </source>
</evidence>
<gene>
    <name evidence="3" type="ORF">COCSUDRAFT_57408</name>
</gene>
<sequence length="2500" mass="264246">MLRQKSVIPPEKEEELEKKAYEALQGIEAAMLLLPERTTSMASLMELASIQGSGRDSSSGEQEDQVSQLKHEVFVFKAAAKQLGLMLMLRNKEIEALLQEADFSFGDYQPDEDSTGVADWRRRAAEAMQEIHATFNQESENLGQPSESPVTLQLFIVSQEGADMSPESAIAGSAKRRRSSGIRRTLLAQLQLRSEHLEQQLAASREECAAISSGLLQALSGISRRSSQDNPADSASRTTEVATAADADAASEPIQEQVHALQQTCTRLEQELAAEKLRSAELQDAFLAAEHKSAALGSQLEEARALEDVKRAAHADDNGTQSEADSLREAVQALETRCNTLASERNNLRQALYLAQQRAVQPQISTDLQPSISDGTPGNGDVITPGQPLDAGSERELSVVHNPPLESGANVAGDTEARGELQADQVLQDGQQAGTAEKGGMLEPREGAGPALAAQTSSERSEETQGIQAMQEPRQIPSGLDGVFGQNQAAALVQQQPASAPGVSPQNDTLAVPTHPYMNVGTVLAMEAFSAAERAAQYLNVPTFGAYTAPKVAYTPSNDSIPPPAASCTQPVEASNAVTGAAAKEAFTVSSAAHQKVLAENAALLAELDGTRQEAQSAAEGREAAAWQLQQASRERKLLRTAVHELEDSLRQQLVAQELEAAAAVPAGHASVAHSPEPAVTAQLVSSLLGQIDLQAAEKSALLEQLHQSRVAEAAAADQVQEISFLQDVWTEKLGCLQDECDSLKDALHESGVHLQESRQNMSEQEAQIADVLARLVDEEEHAAELGRLLVAQDAAQMSLHFHVSALEEDVNVLRDEAAEHAAVTADLTAECREAQAELADRSEREATKVDDWASQLASSEAVTLLLQQALRDADETNLECRAQIAAQDVANSQLTSDLREVEDHAAALTRHIVALEAVYTALVGQLSGAQQEAERLSDELFDSKELSRQSRSGGDGGDSSMPGGASLAAVLARAASLRAQLAESERRRETLEAQILDLASSSAAPWSDSPAREDGVATGQLKVQAGAAEGGQGVHAWQRELTAALQDTRMANAKSAVLAARLEDSETRRETLQAQVMDLAAADSAKGWRPVTPLRDAAPRSDVQSPDELLQSTSTAAEAPTAAQDVAAELETYSGHLALSPVSEEQLRHEAPAGLTEEIKASEASVAALQARLAESEHQRADMELRLKHLTAISSAGSGGGETTIKANYGARAEEAAPPAVAENKWDATAPQSKTILVPESPLGAADPAAQNDFMDDDGAAAEFFEAISVSGSLEVADRSHSASVASPQDVIIPVTATADRDADNGFIEDNASAAQFFEAISLAGTVEVTDYCHFAQDEGNMDWGEMDVIPVAATADLEVHNYFLEETAVSAQLLEAVSLSGTVEIEDYRHFAQNGRHSDGAAATPVLASDTDEAEKVTQQLQEQLSQTVEELTKEREEVRALQTALFQSEAVFVEVEAQLRTALEEQARLELALAAAEESLQRAQTAAADAEAVQGTLQQQLITEHEKTARLEAQLTASAAPVQLVSMCQEPPREAALLYEPPTAAELNCVAAGADAEGRKEREWAAQPPVVLQLIVQAGPEPVRDTAAILMKEGTPVETDAASLGLEHMQRGNGGGSGSEEVSDDMLGLTAIEMLPGSEADGSASSVEVAPWHGAAPGVENDVAADARPVLLAGAPDTLLLHISESSEQAVMVNKGGQMVASEEPPLPVVVAEDSLATAPATGESATLPDDSVIVDSADSLFNAGGSEDPLSEPQQGPEAFAVLCCEVFEPRSGRDRPDIARITENPLFTAGPSRVTDDAPPPVALAPDVPVDIPSGAAASSEATAFIHGMKQVPVGDATLPEQADSQAERTVEARKVTISADEITEKQRMMRSLLADALLSEQADPQGEYTMLAPEITASSDALEPLEPAAPAEDSRAAEAAAEEAGSDHEKTLRGRHARSMARKIRESWASLQQEQAAESSLEQRDAGAETNRERRVSSVHGGKPWSPPSIKDAMAFSRAPGRRHTDEGEIEDITDVIYANWGTVTDGQDKSGLWRREDGDWLLLRCAELERALKQAALRVTALEGDATAAASHISILQAEKAALTAKLARAKQRRPAAGRQAQLQSAGSGSSADGAPIPDSVAVAQQARSTQSAAVTGPQSNIQSTAQGSQTEPLAEVDINPPGNAEQSASISLQRDTIEQSEFSAKSTAAAADETVKAVGDVPAIGEQQVTAENKQQLAVELTTDSQSASLDAPQAQLIETVTQEKTSVAEAEGAATGGPDVALEAYLSHVPSAKTPFADDEVLAMNVAGVPVSSAPDSENSKTSVAKGRATCDDNVRLAKLAQETEALRAKMAAAIALIRSLEAEKALAARELAAASSTTQAEDDGAAEDASDTCSQCSSTGTSRQGKSPRVHQGRAPSKGQARRPRGSLSELGAVTEDEGTKVAWNPAVHAAPSFNRLQQMARTISELQAEVALWKRSSQGAHQEMKKLFRSLKEKGTIISRLESQLSTGF</sequence>
<evidence type="ECO:0000256" key="2">
    <source>
        <dbReference type="SAM" id="MobiDB-lite"/>
    </source>
</evidence>
<keyword evidence="1" id="KW-0175">Coiled coil</keyword>
<proteinExistence type="predicted"/>
<keyword evidence="4" id="KW-1185">Reference proteome</keyword>
<dbReference type="RefSeq" id="XP_005645405.1">
    <property type="nucleotide sequence ID" value="XM_005645348.1"/>
</dbReference>
<dbReference type="OrthoDB" id="10650775at2759"/>
<dbReference type="PANTHER" id="PTHR45615:SF66">
    <property type="entry name" value="CARD DOMAIN-CONTAINING PROTEIN"/>
    <property type="match status" value="1"/>
</dbReference>
<feature type="compositionally biased region" description="Basic residues" evidence="2">
    <location>
        <begin position="1939"/>
        <end position="1948"/>
    </location>
</feature>